<proteinExistence type="predicted"/>
<organism evidence="1 2">
    <name type="scientific">Violaceomyces palustris</name>
    <dbReference type="NCBI Taxonomy" id="1673888"/>
    <lineage>
        <taxon>Eukaryota</taxon>
        <taxon>Fungi</taxon>
        <taxon>Dikarya</taxon>
        <taxon>Basidiomycota</taxon>
        <taxon>Ustilaginomycotina</taxon>
        <taxon>Ustilaginomycetes</taxon>
        <taxon>Violaceomycetales</taxon>
        <taxon>Violaceomycetaceae</taxon>
        <taxon>Violaceomyces</taxon>
    </lineage>
</organism>
<dbReference type="Proteomes" id="UP000245626">
    <property type="component" value="Unassembled WGS sequence"/>
</dbReference>
<reference evidence="1 2" key="1">
    <citation type="journal article" date="2018" name="Mol. Biol. Evol.">
        <title>Broad Genomic Sampling Reveals a Smut Pathogenic Ancestry of the Fungal Clade Ustilaginomycotina.</title>
        <authorList>
            <person name="Kijpornyongpan T."/>
            <person name="Mondo S.J."/>
            <person name="Barry K."/>
            <person name="Sandor L."/>
            <person name="Lee J."/>
            <person name="Lipzen A."/>
            <person name="Pangilinan J."/>
            <person name="LaButti K."/>
            <person name="Hainaut M."/>
            <person name="Henrissat B."/>
            <person name="Grigoriev I.V."/>
            <person name="Spatafora J.W."/>
            <person name="Aime M.C."/>
        </authorList>
    </citation>
    <scope>NUCLEOTIDE SEQUENCE [LARGE SCALE GENOMIC DNA]</scope>
    <source>
        <strain evidence="1 2">SA 807</strain>
    </source>
</reference>
<sequence>MIHPRLLSSRQTLSHQLAPIPLTQPPRFLLHLRTLPNPTRFAHTLSQDHTAYEIHTPSSSSSSSSRNPPSKERRPRPRQNWNTPSSSGGQPSPLWRSSKSKANRTSTSVVVPPQLVDFRDALARKDLDRLWSAWSELRQRGLNLGRTLSETDQRRLHQLVLQTFAPTPHRSHHERIHGRSLGVGTARPPEWEQRCLEWAIESTKTSRDYHTAEWIKLEASLERWDNVKRIFAEFVQSRKAIPSASLALPTPRGQDGSDLLGATGHPIRFSLDRPPAGNPNDVSDIFLYMVLAHTASGDSSGMLEIMANVEPSGSYVRLFLDPQRARSLFSQVLPPGSADHDGLLEESLRWTLDAELALGLGTGSDASLRRILRLLGGLFSQGKSDLCWGLFRAALAAMSGPQSWLPIIEGPSSGKDSEAKGGGGWTESCWSVCLSNFIALGQEKRAAAVWSSIHALGLKPTARIWNGLLTGYSQTNNFEAAQRTWNEMRQRSEESGAKEAKIVDAVSYTTMISICFKARRPDDAMHLFAEMRSKSELLEPAEGQGSIASSRPDREGGLVASLENDRNAPESKADHRKGRQVPTETLNAVIHGLFTNGWYSEARLLLERMEREGIRPTIGTINTLMRAHGRIGDFAGLAHSIRMIGRMGLEPDVVTFTTILDALLRKAGGSSAQEVVVKTLKMMETMGVQPNAVTYTAMIKACLSGASTDQVVEFEEGEGEEKGVRTKVRGDPSTTLSNHLSELKFQDNPSSSSSSSNPCRIDAGLMLLDKMIQSGKQPTEVTYTALIAAVLANPSSIQLLHSQSKIPPHYMVPPQPLVQLGEERETMEELVRIRPDLSLALILLERMNDSPTLHPNRKTYHYLLEGLLRPGSPDSAFARGLSLLDEMLPPVTLQGQTSPTSRILSAVTCRLCRKRPSTNQTKWIPTNESTWFIVLHHLIERVESIRPPKIQDRIALTEILRILTDPTSPIVKEQTPSLTRLVEKARRTIGKV</sequence>
<protein>
    <submittedName>
        <fullName evidence="1">Uncharacterized protein</fullName>
    </submittedName>
</protein>
<dbReference type="EMBL" id="KZ820541">
    <property type="protein sequence ID" value="PWN47112.1"/>
    <property type="molecule type" value="Genomic_DNA"/>
</dbReference>
<evidence type="ECO:0000313" key="1">
    <source>
        <dbReference type="EMBL" id="PWN47112.1"/>
    </source>
</evidence>
<evidence type="ECO:0000313" key="2">
    <source>
        <dbReference type="Proteomes" id="UP000245626"/>
    </source>
</evidence>
<keyword evidence="2" id="KW-1185">Reference proteome</keyword>
<accession>A0ACD0NMW0</accession>
<gene>
    <name evidence="1" type="ORF">IE53DRAFT_413258</name>
</gene>
<name>A0ACD0NMW0_9BASI</name>